<gene>
    <name evidence="2" type="ORF">JR316_002528</name>
</gene>
<evidence type="ECO:0000256" key="1">
    <source>
        <dbReference type="SAM" id="MobiDB-lite"/>
    </source>
</evidence>
<comment type="caution">
    <text evidence="2">The sequence shown here is derived from an EMBL/GenBank/DDBJ whole genome shotgun (WGS) entry which is preliminary data.</text>
</comment>
<dbReference type="AlphaFoldDB" id="A0A8H7Y8E4"/>
<proteinExistence type="predicted"/>
<reference evidence="2" key="1">
    <citation type="submission" date="2021-02" db="EMBL/GenBank/DDBJ databases">
        <title>Psilocybe cubensis genome.</title>
        <authorList>
            <person name="Mckernan K.J."/>
            <person name="Crawford S."/>
            <person name="Trippe A."/>
            <person name="Kane L.T."/>
            <person name="Mclaughlin S."/>
        </authorList>
    </citation>
    <scope>NUCLEOTIDE SEQUENCE [LARGE SCALE GENOMIC DNA]</scope>
    <source>
        <strain evidence="2">MGC-MH-2018</strain>
    </source>
</reference>
<feature type="region of interest" description="Disordered" evidence="1">
    <location>
        <begin position="1"/>
        <end position="48"/>
    </location>
</feature>
<accession>A0A8H7Y8E4</accession>
<feature type="compositionally biased region" description="Polar residues" evidence="1">
    <location>
        <begin position="33"/>
        <end position="42"/>
    </location>
</feature>
<protein>
    <submittedName>
        <fullName evidence="2">Uncharacterized protein</fullName>
    </submittedName>
</protein>
<sequence>MDPFASYLRRSAEGTKRPRSSDRSALGSLPQGWVNTQSNQDSPQHDSPLHASAEALLLLNNPHFHHEKSAEPYLFSEEKENANNQFGGIPITAPVPLSYAVRGKAALRSILSIGEDDDEDGINGDSVPQMLNDSVPSSFPHIEITAPTPSPILPIVPLFNIPEDTALIRNQPWPEVIGGPATRPFVRSISPSTLMALSEPCLLAWCFDPNLDFSANPAENSVGVQQVYNYPIAEAVYEVPISTDCMIPATPRNVWGY</sequence>
<evidence type="ECO:0000313" key="2">
    <source>
        <dbReference type="EMBL" id="KAG5173023.1"/>
    </source>
</evidence>
<feature type="compositionally biased region" description="Basic and acidic residues" evidence="1">
    <location>
        <begin position="10"/>
        <end position="22"/>
    </location>
</feature>
<dbReference type="EMBL" id="JAFIQS010000002">
    <property type="protein sequence ID" value="KAG5173023.1"/>
    <property type="molecule type" value="Genomic_DNA"/>
</dbReference>
<organism evidence="2">
    <name type="scientific">Psilocybe cubensis</name>
    <name type="common">Psychedelic mushroom</name>
    <name type="synonym">Stropharia cubensis</name>
    <dbReference type="NCBI Taxonomy" id="181762"/>
    <lineage>
        <taxon>Eukaryota</taxon>
        <taxon>Fungi</taxon>
        <taxon>Dikarya</taxon>
        <taxon>Basidiomycota</taxon>
        <taxon>Agaricomycotina</taxon>
        <taxon>Agaricomycetes</taxon>
        <taxon>Agaricomycetidae</taxon>
        <taxon>Agaricales</taxon>
        <taxon>Agaricineae</taxon>
        <taxon>Strophariaceae</taxon>
        <taxon>Psilocybe</taxon>
    </lineage>
</organism>
<name>A0A8H7Y8E4_PSICU</name>
<dbReference type="OrthoDB" id="3064730at2759"/>